<evidence type="ECO:0000313" key="2">
    <source>
        <dbReference type="EMBL" id="MBK9298908.1"/>
    </source>
</evidence>
<dbReference type="PANTHER" id="PTHR43194:SF2">
    <property type="entry name" value="PEROXISOMAL MEMBRANE PROTEIN LPX1"/>
    <property type="match status" value="1"/>
</dbReference>
<dbReference type="InterPro" id="IPR000073">
    <property type="entry name" value="AB_hydrolase_1"/>
</dbReference>
<evidence type="ECO:0000259" key="1">
    <source>
        <dbReference type="Pfam" id="PF00561"/>
    </source>
</evidence>
<dbReference type="SUPFAM" id="SSF53474">
    <property type="entry name" value="alpha/beta-Hydrolases"/>
    <property type="match status" value="1"/>
</dbReference>
<dbReference type="Pfam" id="PF00561">
    <property type="entry name" value="Abhydrolase_1"/>
    <property type="match status" value="1"/>
</dbReference>
<reference evidence="2 3" key="1">
    <citation type="submission" date="2020-10" db="EMBL/GenBank/DDBJ databases">
        <title>Connecting structure to function with the recovery of over 1000 high-quality activated sludge metagenome-assembled genomes encoding full-length rRNA genes using long-read sequencing.</title>
        <authorList>
            <person name="Singleton C.M."/>
            <person name="Petriglieri F."/>
            <person name="Kristensen J.M."/>
            <person name="Kirkegaard R.H."/>
            <person name="Michaelsen T.Y."/>
            <person name="Andersen M.H."/>
            <person name="Karst S.M."/>
            <person name="Dueholm M.S."/>
            <person name="Nielsen P.H."/>
            <person name="Albertsen M."/>
        </authorList>
    </citation>
    <scope>NUCLEOTIDE SEQUENCE [LARGE SCALE GENOMIC DNA]</scope>
    <source>
        <strain evidence="2">Lyne_18-Q3-R50-59_MAXAC.006</strain>
    </source>
</reference>
<sequence length="334" mass="36361">MTAVSHHPDHADHDPDDPDFVYDEFAFFDENRAEYDLGGPEVPNVTRHRVDVGGGEPPLSYLRWGSGPPQWVFLHGGAQNAHTWDTVLLALSDPALTPVLGTDPTVDAVAFDLPGHGSSGWRSDGRYDPATSAATIGAALDRLGFVPEALVGMSLGGLTALALAAARPSCCRRLALVDITPGVTRDKAADVHAFIEGPQSFPSFAEIFARTTEFNPTRSASSLRRGILHNAHRQEDRSWVWNYDRRPMGQRSDDAHEDLWRAVSALEMPTLLVRGATSPVVDDEDEAEFLRRQPDGWVTSVADAGHSVQGDRPRELASLLTTFSVGNEMPSHIE</sequence>
<dbReference type="PANTHER" id="PTHR43194">
    <property type="entry name" value="HYDROLASE ALPHA/BETA FOLD FAMILY"/>
    <property type="match status" value="1"/>
</dbReference>
<proteinExistence type="predicted"/>
<dbReference type="InterPro" id="IPR029058">
    <property type="entry name" value="AB_hydrolase_fold"/>
</dbReference>
<dbReference type="Proteomes" id="UP000727993">
    <property type="component" value="Unassembled WGS sequence"/>
</dbReference>
<gene>
    <name evidence="2" type="ORF">IPN02_19180</name>
</gene>
<evidence type="ECO:0000313" key="3">
    <source>
        <dbReference type="Proteomes" id="UP000727993"/>
    </source>
</evidence>
<name>A0A936NEK8_9ACTN</name>
<protein>
    <submittedName>
        <fullName evidence="2">Alpha/beta hydrolase</fullName>
    </submittedName>
</protein>
<dbReference type="AlphaFoldDB" id="A0A936NEK8"/>
<comment type="caution">
    <text evidence="2">The sequence shown here is derived from an EMBL/GenBank/DDBJ whole genome shotgun (WGS) entry which is preliminary data.</text>
</comment>
<dbReference type="PRINTS" id="PR00111">
    <property type="entry name" value="ABHYDROLASE"/>
</dbReference>
<dbReference type="GO" id="GO:0016787">
    <property type="term" value="F:hydrolase activity"/>
    <property type="evidence" value="ECO:0007669"/>
    <property type="project" value="UniProtKB-KW"/>
</dbReference>
<dbReference type="EMBL" id="JADJZA010000011">
    <property type="protein sequence ID" value="MBK9298908.1"/>
    <property type="molecule type" value="Genomic_DNA"/>
</dbReference>
<accession>A0A936NEK8</accession>
<dbReference type="InterPro" id="IPR050228">
    <property type="entry name" value="Carboxylesterase_BioH"/>
</dbReference>
<dbReference type="Gene3D" id="3.40.50.1820">
    <property type="entry name" value="alpha/beta hydrolase"/>
    <property type="match status" value="1"/>
</dbReference>
<feature type="domain" description="AB hydrolase-1" evidence="1">
    <location>
        <begin position="72"/>
        <end position="313"/>
    </location>
</feature>
<keyword evidence="2" id="KW-0378">Hydrolase</keyword>
<organism evidence="2 3">
    <name type="scientific">Candidatus Neomicrothrix subdominans</name>
    <dbReference type="NCBI Taxonomy" id="2954438"/>
    <lineage>
        <taxon>Bacteria</taxon>
        <taxon>Bacillati</taxon>
        <taxon>Actinomycetota</taxon>
        <taxon>Acidimicrobiia</taxon>
        <taxon>Acidimicrobiales</taxon>
        <taxon>Microthrixaceae</taxon>
        <taxon>Candidatus Neomicrothrix</taxon>
    </lineage>
</organism>